<evidence type="ECO:0000313" key="5">
    <source>
        <dbReference type="EMBL" id="HIZ64417.1"/>
    </source>
</evidence>
<dbReference type="InterPro" id="IPR043129">
    <property type="entry name" value="ATPase_NBD"/>
</dbReference>
<dbReference type="GO" id="GO:0042732">
    <property type="term" value="P:D-xylose metabolic process"/>
    <property type="evidence" value="ECO:0007669"/>
    <property type="project" value="UniProtKB-KW"/>
</dbReference>
<dbReference type="Pfam" id="PF00480">
    <property type="entry name" value="ROK"/>
    <property type="match status" value="1"/>
</dbReference>
<comment type="similarity">
    <text evidence="2">Belongs to the ROK (NagC/XylR) family.</text>
</comment>
<evidence type="ECO:0000256" key="4">
    <source>
        <dbReference type="SAM" id="MobiDB-lite"/>
    </source>
</evidence>
<dbReference type="InterPro" id="IPR000600">
    <property type="entry name" value="ROK"/>
</dbReference>
<name>A0A9D2JS08_9FIRM</name>
<reference evidence="5" key="2">
    <citation type="submission" date="2021-04" db="EMBL/GenBank/DDBJ databases">
        <authorList>
            <person name="Gilroy R."/>
        </authorList>
    </citation>
    <scope>NUCLEOTIDE SEQUENCE</scope>
    <source>
        <strain evidence="5">1068</strain>
    </source>
</reference>
<protein>
    <submittedName>
        <fullName evidence="5">ROK family transcriptional regulator</fullName>
    </submittedName>
</protein>
<dbReference type="Gene3D" id="3.30.420.40">
    <property type="match status" value="2"/>
</dbReference>
<feature type="compositionally biased region" description="Basic and acidic residues" evidence="4">
    <location>
        <begin position="15"/>
        <end position="31"/>
    </location>
</feature>
<keyword evidence="3" id="KW-0859">Xylose metabolism</keyword>
<dbReference type="Proteomes" id="UP000824056">
    <property type="component" value="Unassembled WGS sequence"/>
</dbReference>
<evidence type="ECO:0000256" key="1">
    <source>
        <dbReference type="ARBA" id="ARBA00002486"/>
    </source>
</evidence>
<dbReference type="Gene3D" id="1.10.10.10">
    <property type="entry name" value="Winged helix-like DNA-binding domain superfamily/Winged helix DNA-binding domain"/>
    <property type="match status" value="1"/>
</dbReference>
<dbReference type="CDD" id="cd24059">
    <property type="entry name" value="ASKHA_NBD_ROK_TM1224-like"/>
    <property type="match status" value="1"/>
</dbReference>
<dbReference type="PANTHER" id="PTHR18964:SF149">
    <property type="entry name" value="BIFUNCTIONAL UDP-N-ACETYLGLUCOSAMINE 2-EPIMERASE_N-ACETYLMANNOSAMINE KINASE"/>
    <property type="match status" value="1"/>
</dbReference>
<dbReference type="SUPFAM" id="SSF53067">
    <property type="entry name" value="Actin-like ATPase domain"/>
    <property type="match status" value="1"/>
</dbReference>
<accession>A0A9D2JS08</accession>
<dbReference type="InterPro" id="IPR036390">
    <property type="entry name" value="WH_DNA-bd_sf"/>
</dbReference>
<proteinExistence type="inferred from homology"/>
<comment type="function">
    <text evidence="1">Transcriptional repressor of xylose-utilizing enzymes.</text>
</comment>
<keyword evidence="3" id="KW-0119">Carbohydrate metabolism</keyword>
<evidence type="ECO:0000256" key="3">
    <source>
        <dbReference type="ARBA" id="ARBA00022629"/>
    </source>
</evidence>
<evidence type="ECO:0000313" key="6">
    <source>
        <dbReference type="Proteomes" id="UP000824056"/>
    </source>
</evidence>
<reference evidence="5" key="1">
    <citation type="journal article" date="2021" name="PeerJ">
        <title>Extensive microbial diversity within the chicken gut microbiome revealed by metagenomics and culture.</title>
        <authorList>
            <person name="Gilroy R."/>
            <person name="Ravi A."/>
            <person name="Getino M."/>
            <person name="Pursley I."/>
            <person name="Horton D.L."/>
            <person name="Alikhan N.F."/>
            <person name="Baker D."/>
            <person name="Gharbi K."/>
            <person name="Hall N."/>
            <person name="Watson M."/>
            <person name="Adriaenssens E.M."/>
            <person name="Foster-Nyarko E."/>
            <person name="Jarju S."/>
            <person name="Secka A."/>
            <person name="Antonio M."/>
            <person name="Oren A."/>
            <person name="Chaudhuri R.R."/>
            <person name="La Ragione R."/>
            <person name="Hildebrand F."/>
            <person name="Pallen M.J."/>
        </authorList>
    </citation>
    <scope>NUCLEOTIDE SEQUENCE</scope>
    <source>
        <strain evidence="5">1068</strain>
    </source>
</reference>
<dbReference type="AlphaFoldDB" id="A0A9D2JS08"/>
<comment type="caution">
    <text evidence="5">The sequence shown here is derived from an EMBL/GenBank/DDBJ whole genome shotgun (WGS) entry which is preliminary data.</text>
</comment>
<feature type="region of interest" description="Disordered" evidence="4">
    <location>
        <begin position="1"/>
        <end position="36"/>
    </location>
</feature>
<sequence>MELKSRGSHSIIKNRQNEERSMRCENMEKASGKNSISSKRYNRGLLLKLLATGACKSRIELSRATGLTKMTVSNIISEFMEKGIVVEDTKEDTQTCGRNPMLLKIGKDAPKAAGLLIFRDRIEAVLCSMNLEILGTERIGFSSLTGEALLENCHRVLDKLLENEKNILGIGVAVIGPVDIKKGILLNPPRFYGIENLHILEDLQKRYPYPIYLDHEHNSAALAEKLYGVGQGYQDFIFLGISNGIGSGIISSGRVYHNEKGFAPEIGHISIDRKGPLCSCRNKGCLELYASTYVVLEKLKAATGLDLTFREFFQLRENNAVEEILDQMVEDISLALISAVNILNPQLIVLGYDCMDWEESYVKKLEDLVNERRMVHVDCRIPIKKAAFGKKAQLLGAAVNAVNQVFEGNVLLLE</sequence>
<evidence type="ECO:0000256" key="2">
    <source>
        <dbReference type="ARBA" id="ARBA00006479"/>
    </source>
</evidence>
<dbReference type="PANTHER" id="PTHR18964">
    <property type="entry name" value="ROK (REPRESSOR, ORF, KINASE) FAMILY"/>
    <property type="match status" value="1"/>
</dbReference>
<dbReference type="SUPFAM" id="SSF46785">
    <property type="entry name" value="Winged helix' DNA-binding domain"/>
    <property type="match status" value="1"/>
</dbReference>
<gene>
    <name evidence="5" type="ORF">H9809_00695</name>
</gene>
<dbReference type="InterPro" id="IPR036388">
    <property type="entry name" value="WH-like_DNA-bd_sf"/>
</dbReference>
<dbReference type="EMBL" id="DXBG01000017">
    <property type="protein sequence ID" value="HIZ64417.1"/>
    <property type="molecule type" value="Genomic_DNA"/>
</dbReference>
<organism evidence="5 6">
    <name type="scientific">Candidatus Blautia pullicola</name>
    <dbReference type="NCBI Taxonomy" id="2838498"/>
    <lineage>
        <taxon>Bacteria</taxon>
        <taxon>Bacillati</taxon>
        <taxon>Bacillota</taxon>
        <taxon>Clostridia</taxon>
        <taxon>Lachnospirales</taxon>
        <taxon>Lachnospiraceae</taxon>
        <taxon>Blautia</taxon>
    </lineage>
</organism>